<feature type="transmembrane region" description="Helical" evidence="7">
    <location>
        <begin position="123"/>
        <end position="143"/>
    </location>
</feature>
<accession>A0A059FKR8</accession>
<dbReference type="OrthoDB" id="21094at2"/>
<dbReference type="GO" id="GO:0005886">
    <property type="term" value="C:plasma membrane"/>
    <property type="evidence" value="ECO:0007669"/>
    <property type="project" value="UniProtKB-SubCell"/>
</dbReference>
<dbReference type="PATRIC" id="fig|1280952.3.peg.254"/>
<feature type="transmembrane region" description="Helical" evidence="7">
    <location>
        <begin position="6"/>
        <end position="32"/>
    </location>
</feature>
<evidence type="ECO:0000256" key="1">
    <source>
        <dbReference type="ARBA" id="ARBA00004651"/>
    </source>
</evidence>
<dbReference type="PANTHER" id="PTHR33508">
    <property type="entry name" value="UPF0056 MEMBRANE PROTEIN YHCE"/>
    <property type="match status" value="1"/>
</dbReference>
<keyword evidence="6 7" id="KW-0472">Membrane</keyword>
<reference evidence="8 9" key="1">
    <citation type="journal article" date="2014" name="Antonie Van Leeuwenhoek">
        <title>Hyphomonas beringensis sp. nov. and Hyphomonas chukchiensis sp. nov., isolated from surface seawater of the Bering Sea and Chukchi Sea.</title>
        <authorList>
            <person name="Li C."/>
            <person name="Lai Q."/>
            <person name="Li G."/>
            <person name="Dong C."/>
            <person name="Wang J."/>
            <person name="Liao Y."/>
            <person name="Shao Z."/>
        </authorList>
    </citation>
    <scope>NUCLEOTIDE SEQUENCE [LARGE SCALE GENOMIC DNA]</scope>
    <source>
        <strain evidence="8 9">VP2</strain>
    </source>
</reference>
<dbReference type="RefSeq" id="WP_035577209.1">
    <property type="nucleotide sequence ID" value="NZ_ARYJ01000001.1"/>
</dbReference>
<sequence length="216" mass="23169">MSAELLSLFTASFVTFFVLIDSLGVAPMFATLTARGDAGYRRRMAFKSIFVAAVIIFAFAFGGAWLMDAMHISIDAFRAAGGVLLFLIALDMVFEKRTERREHRTEEHLGQHETDPEPDDVSVFPLGIPMIAGPGSIATAMFYMSDADNWMEKGVILSAIGLNLLLTLVIFLAAGPLVRMLGASVAGALTRILGVVLAALSIQLLIDGIKGAFNLG</sequence>
<feature type="transmembrane region" description="Helical" evidence="7">
    <location>
        <begin position="155"/>
        <end position="178"/>
    </location>
</feature>
<dbReference type="AlphaFoldDB" id="A0A059FKR8"/>
<keyword evidence="5 7" id="KW-1133">Transmembrane helix</keyword>
<proteinExistence type="inferred from homology"/>
<comment type="caution">
    <text evidence="8">The sequence shown here is derived from an EMBL/GenBank/DDBJ whole genome shotgun (WGS) entry which is preliminary data.</text>
</comment>
<dbReference type="PANTHER" id="PTHR33508:SF1">
    <property type="entry name" value="UPF0056 MEMBRANE PROTEIN YHCE"/>
    <property type="match status" value="1"/>
</dbReference>
<comment type="subcellular location">
    <subcellularLocation>
        <location evidence="1 7">Cell membrane</location>
        <topology evidence="1 7">Multi-pass membrane protein</topology>
    </subcellularLocation>
</comment>
<evidence type="ECO:0000256" key="3">
    <source>
        <dbReference type="ARBA" id="ARBA00022475"/>
    </source>
</evidence>
<feature type="transmembrane region" description="Helical" evidence="7">
    <location>
        <begin position="72"/>
        <end position="94"/>
    </location>
</feature>
<dbReference type="Proteomes" id="UP000024816">
    <property type="component" value="Unassembled WGS sequence"/>
</dbReference>
<keyword evidence="9" id="KW-1185">Reference proteome</keyword>
<dbReference type="EMBL" id="ARYJ01000001">
    <property type="protein sequence ID" value="KCZ91121.1"/>
    <property type="molecule type" value="Genomic_DNA"/>
</dbReference>
<dbReference type="InterPro" id="IPR002771">
    <property type="entry name" value="Multi_antbiot-R_MarC"/>
</dbReference>
<evidence type="ECO:0000256" key="4">
    <source>
        <dbReference type="ARBA" id="ARBA00022692"/>
    </source>
</evidence>
<protein>
    <recommendedName>
        <fullName evidence="7">UPF0056 membrane protein</fullName>
    </recommendedName>
</protein>
<keyword evidence="4 7" id="KW-0812">Transmembrane</keyword>
<evidence type="ECO:0000256" key="5">
    <source>
        <dbReference type="ARBA" id="ARBA00022989"/>
    </source>
</evidence>
<feature type="transmembrane region" description="Helical" evidence="7">
    <location>
        <begin position="44"/>
        <end position="66"/>
    </location>
</feature>
<name>A0A059FKR8_9PROT</name>
<dbReference type="STRING" id="1280952.HJA_01245"/>
<dbReference type="NCBIfam" id="TIGR00427">
    <property type="entry name" value="NAAT family transporter"/>
    <property type="match status" value="1"/>
</dbReference>
<organism evidence="8 9">
    <name type="scientific">Hyphomonas jannaschiana VP2</name>
    <dbReference type="NCBI Taxonomy" id="1280952"/>
    <lineage>
        <taxon>Bacteria</taxon>
        <taxon>Pseudomonadati</taxon>
        <taxon>Pseudomonadota</taxon>
        <taxon>Alphaproteobacteria</taxon>
        <taxon>Hyphomonadales</taxon>
        <taxon>Hyphomonadaceae</taxon>
        <taxon>Hyphomonas</taxon>
    </lineage>
</organism>
<keyword evidence="3" id="KW-1003">Cell membrane</keyword>
<comment type="similarity">
    <text evidence="2 7">Belongs to the UPF0056 (MarC) family.</text>
</comment>
<evidence type="ECO:0000256" key="2">
    <source>
        <dbReference type="ARBA" id="ARBA00009784"/>
    </source>
</evidence>
<feature type="transmembrane region" description="Helical" evidence="7">
    <location>
        <begin position="185"/>
        <end position="206"/>
    </location>
</feature>
<dbReference type="Pfam" id="PF01914">
    <property type="entry name" value="MarC"/>
    <property type="match status" value="1"/>
</dbReference>
<dbReference type="eggNOG" id="COG2095">
    <property type="taxonomic scope" value="Bacteria"/>
</dbReference>
<evidence type="ECO:0000256" key="7">
    <source>
        <dbReference type="RuleBase" id="RU362048"/>
    </source>
</evidence>
<evidence type="ECO:0000313" key="9">
    <source>
        <dbReference type="Proteomes" id="UP000024816"/>
    </source>
</evidence>
<gene>
    <name evidence="8" type="ORF">HJA_01245</name>
</gene>
<evidence type="ECO:0000256" key="6">
    <source>
        <dbReference type="ARBA" id="ARBA00023136"/>
    </source>
</evidence>
<evidence type="ECO:0000313" key="8">
    <source>
        <dbReference type="EMBL" id="KCZ91121.1"/>
    </source>
</evidence>